<sequence length="155" mass="17481">MKFEHLVQVNDLADPAQPRLTREELWFGLLCRAEDPRPFLPGLERCVIVERAGERLERELHFGAAVVRDSVVLAELQWVRFDSAATAEHAGGSLTILIEEPAADELFLRFRYHTSLPEASTQDEQLAAFVRSAYHESDLDTVRVIRAIAASGRLQ</sequence>
<dbReference type="InterPro" id="IPR015075">
    <property type="entry name" value="AtaL"/>
</dbReference>
<dbReference type="EMBL" id="PZKC01000002">
    <property type="protein sequence ID" value="PTD97821.1"/>
    <property type="molecule type" value="Genomic_DNA"/>
</dbReference>
<keyword evidence="2" id="KW-1185">Reference proteome</keyword>
<evidence type="ECO:0000313" key="2">
    <source>
        <dbReference type="Proteomes" id="UP000241193"/>
    </source>
</evidence>
<gene>
    <name evidence="1" type="ORF">C8261_02050</name>
</gene>
<dbReference type="Proteomes" id="UP000241193">
    <property type="component" value="Unassembled WGS sequence"/>
</dbReference>
<dbReference type="InterPro" id="IPR023393">
    <property type="entry name" value="START-like_dom_sf"/>
</dbReference>
<comment type="caution">
    <text evidence="1">The sequence shown here is derived from an EMBL/GenBank/DDBJ whole genome shotgun (WGS) entry which is preliminary data.</text>
</comment>
<dbReference type="OrthoDB" id="6367327at2"/>
<proteinExistence type="predicted"/>
<accession>A0A2T4IJ64</accession>
<reference evidence="1 2" key="1">
    <citation type="submission" date="2018-03" db="EMBL/GenBank/DDBJ databases">
        <authorList>
            <person name="Keele B.F."/>
        </authorList>
    </citation>
    <scope>NUCLEOTIDE SEQUENCE [LARGE SCALE GENOMIC DNA]</scope>
    <source>
        <strain evidence="1 2">D20</strain>
    </source>
</reference>
<dbReference type="Pfam" id="PF08982">
    <property type="entry name" value="AtaL"/>
    <property type="match status" value="1"/>
</dbReference>
<evidence type="ECO:0000313" key="1">
    <source>
        <dbReference type="EMBL" id="PTD97821.1"/>
    </source>
</evidence>
<dbReference type="AlphaFoldDB" id="A0A2T4IJ64"/>
<organism evidence="1 2">
    <name type="scientific">Pseudothauera lacus</name>
    <dbReference type="NCBI Taxonomy" id="2136175"/>
    <lineage>
        <taxon>Bacteria</taxon>
        <taxon>Pseudomonadati</taxon>
        <taxon>Pseudomonadota</taxon>
        <taxon>Betaproteobacteria</taxon>
        <taxon>Rhodocyclales</taxon>
        <taxon>Zoogloeaceae</taxon>
        <taxon>Pseudothauera</taxon>
    </lineage>
</organism>
<dbReference type="CDD" id="cd08863">
    <property type="entry name" value="SRPBCC_DUF1857"/>
    <property type="match status" value="1"/>
</dbReference>
<protein>
    <submittedName>
        <fullName evidence="1">DUF1857 domain-containing protein</fullName>
    </submittedName>
</protein>
<dbReference type="Gene3D" id="3.30.530.20">
    <property type="match status" value="1"/>
</dbReference>
<reference evidence="1 2" key="2">
    <citation type="submission" date="2018-04" db="EMBL/GenBank/DDBJ databases">
        <title>Thauera lacus sp. nov., isolated from an saline lake in Inner Mongolia, China.</title>
        <authorList>
            <person name="Liang Q.-Y."/>
        </authorList>
    </citation>
    <scope>NUCLEOTIDE SEQUENCE [LARGE SCALE GENOMIC DNA]</scope>
    <source>
        <strain evidence="1 2">D20</strain>
    </source>
</reference>
<dbReference type="RefSeq" id="WP_107492341.1">
    <property type="nucleotide sequence ID" value="NZ_PZKC01000002.1"/>
</dbReference>
<name>A0A2T4IJ64_9RHOO</name>
<dbReference type="SUPFAM" id="SSF55961">
    <property type="entry name" value="Bet v1-like"/>
    <property type="match status" value="1"/>
</dbReference>